<dbReference type="Proteomes" id="UP001500459">
    <property type="component" value="Unassembled WGS sequence"/>
</dbReference>
<keyword evidence="2" id="KW-1185">Reference proteome</keyword>
<reference evidence="2" key="1">
    <citation type="journal article" date="2019" name="Int. J. Syst. Evol. Microbiol.">
        <title>The Global Catalogue of Microorganisms (GCM) 10K type strain sequencing project: providing services to taxonomists for standard genome sequencing and annotation.</title>
        <authorList>
            <consortium name="The Broad Institute Genomics Platform"/>
            <consortium name="The Broad Institute Genome Sequencing Center for Infectious Disease"/>
            <person name="Wu L."/>
            <person name="Ma J."/>
        </authorList>
    </citation>
    <scope>NUCLEOTIDE SEQUENCE [LARGE SCALE GENOMIC DNA]</scope>
    <source>
        <strain evidence="2">JCM 17106</strain>
    </source>
</reference>
<gene>
    <name evidence="1" type="ORF">GCM10022393_09970</name>
</gene>
<accession>A0ABP7XCT4</accession>
<comment type="caution">
    <text evidence="1">The sequence shown here is derived from an EMBL/GenBank/DDBJ whole genome shotgun (WGS) entry which is preliminary data.</text>
</comment>
<evidence type="ECO:0000313" key="2">
    <source>
        <dbReference type="Proteomes" id="UP001500459"/>
    </source>
</evidence>
<proteinExistence type="predicted"/>
<dbReference type="EMBL" id="BAABCW010000003">
    <property type="protein sequence ID" value="GAA4111927.1"/>
    <property type="molecule type" value="Genomic_DNA"/>
</dbReference>
<dbReference type="RefSeq" id="WP_344925304.1">
    <property type="nucleotide sequence ID" value="NZ_BAABCW010000003.1"/>
</dbReference>
<name>A0ABP7XCT4_9FLAO</name>
<evidence type="ECO:0000313" key="1">
    <source>
        <dbReference type="EMBL" id="GAA4111927.1"/>
    </source>
</evidence>
<sequence length="344" mass="40031">MKLNTVFILYLTLIYTVSGQSYKEYPPVIEDINKDSVLDTLFSFYESGSTFGGTDLKIRNGKTKEVFKFSTYRCYCGIQNVFLVPTALNAVENKFFLRRIQKELFPKMKDTPDPSLQWIISGYFSNKKIKGNTYFETLIYPDIPWDTVKVEMPDNYSLLIKGDTLKTLYNTNESDTDTFQIVEKSNAFLLYCGSCVSYNNSSFDVTISNDLYKVYRTSHGIYIAKGELQKWIFISDWGLTGSPEKLRWDSIGEIILRGSYLIFQHQVPPDTEDNVFVVNLESGVLGKLKYQFDRVNYNVKADYLLDDRLQFITGYKDEDPIIILYEDLFLELEKLYKELIHQRD</sequence>
<organism evidence="1 2">
    <name type="scientific">Aquimarina addita</name>
    <dbReference type="NCBI Taxonomy" id="870485"/>
    <lineage>
        <taxon>Bacteria</taxon>
        <taxon>Pseudomonadati</taxon>
        <taxon>Bacteroidota</taxon>
        <taxon>Flavobacteriia</taxon>
        <taxon>Flavobacteriales</taxon>
        <taxon>Flavobacteriaceae</taxon>
        <taxon>Aquimarina</taxon>
    </lineage>
</organism>
<protein>
    <submittedName>
        <fullName evidence="1">Uncharacterized protein</fullName>
    </submittedName>
</protein>